<evidence type="ECO:0000256" key="1">
    <source>
        <dbReference type="ARBA" id="ARBA00009018"/>
    </source>
</evidence>
<dbReference type="EC" id="2.7.1.24" evidence="5 6"/>
<keyword evidence="2 5" id="KW-0547">Nucleotide-binding</keyword>
<proteinExistence type="inferred from homology"/>
<evidence type="ECO:0000256" key="6">
    <source>
        <dbReference type="NCBIfam" id="TIGR00152"/>
    </source>
</evidence>
<comment type="subcellular location">
    <subcellularLocation>
        <location evidence="5">Cytoplasm</location>
    </subcellularLocation>
</comment>
<dbReference type="PANTHER" id="PTHR10695:SF46">
    <property type="entry name" value="BIFUNCTIONAL COENZYME A SYNTHASE-RELATED"/>
    <property type="match status" value="1"/>
</dbReference>
<dbReference type="EMBL" id="JAVRHU010000002">
    <property type="protein sequence ID" value="MDT0621792.1"/>
    <property type="molecule type" value="Genomic_DNA"/>
</dbReference>
<comment type="pathway">
    <text evidence="5">Cofactor biosynthesis; coenzyme A biosynthesis; CoA from (R)-pantothenate: step 5/5.</text>
</comment>
<dbReference type="NCBIfam" id="TIGR00152">
    <property type="entry name" value="dephospho-CoA kinase"/>
    <property type="match status" value="1"/>
</dbReference>
<evidence type="ECO:0000313" key="8">
    <source>
        <dbReference type="Proteomes" id="UP001250662"/>
    </source>
</evidence>
<evidence type="ECO:0000256" key="2">
    <source>
        <dbReference type="ARBA" id="ARBA00022741"/>
    </source>
</evidence>
<keyword evidence="4 5" id="KW-0173">Coenzyme A biosynthesis</keyword>
<comment type="function">
    <text evidence="5">Catalyzes the phosphorylation of the 3'-hydroxyl group of dephosphocoenzyme A to form coenzyme A.</text>
</comment>
<comment type="similarity">
    <text evidence="1 5">Belongs to the CoaE family.</text>
</comment>
<protein>
    <recommendedName>
        <fullName evidence="5 6">Dephospho-CoA kinase</fullName>
        <ecNumber evidence="5 6">2.7.1.24</ecNumber>
    </recommendedName>
    <alternativeName>
        <fullName evidence="5">Dephosphocoenzyme A kinase</fullName>
    </alternativeName>
</protein>
<name>A0ABU3BHZ5_9FLAO</name>
<evidence type="ECO:0000256" key="5">
    <source>
        <dbReference type="HAMAP-Rule" id="MF_00376"/>
    </source>
</evidence>
<dbReference type="HAMAP" id="MF_00376">
    <property type="entry name" value="Dephospho_CoA_kinase"/>
    <property type="match status" value="1"/>
</dbReference>
<evidence type="ECO:0000256" key="4">
    <source>
        <dbReference type="ARBA" id="ARBA00022993"/>
    </source>
</evidence>
<keyword evidence="5" id="KW-0963">Cytoplasm</keyword>
<dbReference type="PANTHER" id="PTHR10695">
    <property type="entry name" value="DEPHOSPHO-COA KINASE-RELATED"/>
    <property type="match status" value="1"/>
</dbReference>
<dbReference type="Pfam" id="PF01121">
    <property type="entry name" value="CoaE"/>
    <property type="match status" value="1"/>
</dbReference>
<dbReference type="CDD" id="cd02022">
    <property type="entry name" value="DPCK"/>
    <property type="match status" value="1"/>
</dbReference>
<dbReference type="PROSITE" id="PS51219">
    <property type="entry name" value="DPCK"/>
    <property type="match status" value="1"/>
</dbReference>
<evidence type="ECO:0000256" key="3">
    <source>
        <dbReference type="ARBA" id="ARBA00022840"/>
    </source>
</evidence>
<dbReference type="RefSeq" id="WP_311387796.1">
    <property type="nucleotide sequence ID" value="NZ_JAVRHU010000002.1"/>
</dbReference>
<dbReference type="InterPro" id="IPR001977">
    <property type="entry name" value="Depp_CoAkinase"/>
</dbReference>
<sequence length="195" mass="22524">MKIVGLTGGIGSGKSTVAKIFESLGVPVYNSDKEAKHLMTSSQSLKNELVRLFGKKAFEHKKLNKNYISSKVFKNPDLLQKLNEIVHPAVKNHFLEWITKQNSEYVIQETALIFENRSQDFYDVVILVTAPKRERIQRVMERDGVQEIKVLERMSNQLDDSDKIELSDFVVENLDLEYTHQQVYKIHNQLRSKST</sequence>
<comment type="caution">
    <text evidence="7">The sequence shown here is derived from an EMBL/GenBank/DDBJ whole genome shotgun (WGS) entry which is preliminary data.</text>
</comment>
<reference evidence="7 8" key="1">
    <citation type="submission" date="2023-09" db="EMBL/GenBank/DDBJ databases">
        <authorList>
            <person name="Rey-Velasco X."/>
        </authorList>
    </citation>
    <scope>NUCLEOTIDE SEQUENCE [LARGE SCALE GENOMIC DNA]</scope>
    <source>
        <strain evidence="7 8">P007</strain>
    </source>
</reference>
<keyword evidence="5 7" id="KW-0418">Kinase</keyword>
<organism evidence="7 8">
    <name type="scientific">Croceitalea vernalis</name>
    <dbReference type="NCBI Taxonomy" id="3075599"/>
    <lineage>
        <taxon>Bacteria</taxon>
        <taxon>Pseudomonadati</taxon>
        <taxon>Bacteroidota</taxon>
        <taxon>Flavobacteriia</taxon>
        <taxon>Flavobacteriales</taxon>
        <taxon>Flavobacteriaceae</taxon>
        <taxon>Croceitalea</taxon>
    </lineage>
</organism>
<feature type="binding site" evidence="5">
    <location>
        <begin position="11"/>
        <end position="16"/>
    </location>
    <ligand>
        <name>ATP</name>
        <dbReference type="ChEBI" id="CHEBI:30616"/>
    </ligand>
</feature>
<dbReference type="Gene3D" id="3.40.50.300">
    <property type="entry name" value="P-loop containing nucleotide triphosphate hydrolases"/>
    <property type="match status" value="1"/>
</dbReference>
<keyword evidence="3 5" id="KW-0067">ATP-binding</keyword>
<dbReference type="SUPFAM" id="SSF52540">
    <property type="entry name" value="P-loop containing nucleoside triphosphate hydrolases"/>
    <property type="match status" value="1"/>
</dbReference>
<dbReference type="Proteomes" id="UP001250662">
    <property type="component" value="Unassembled WGS sequence"/>
</dbReference>
<keyword evidence="8" id="KW-1185">Reference proteome</keyword>
<gene>
    <name evidence="5 7" type="primary">coaE</name>
    <name evidence="7" type="ORF">RM520_09150</name>
</gene>
<evidence type="ECO:0000313" key="7">
    <source>
        <dbReference type="EMBL" id="MDT0621792.1"/>
    </source>
</evidence>
<keyword evidence="5 7" id="KW-0808">Transferase</keyword>
<comment type="catalytic activity">
    <reaction evidence="5">
        <text>3'-dephospho-CoA + ATP = ADP + CoA + H(+)</text>
        <dbReference type="Rhea" id="RHEA:18245"/>
        <dbReference type="ChEBI" id="CHEBI:15378"/>
        <dbReference type="ChEBI" id="CHEBI:30616"/>
        <dbReference type="ChEBI" id="CHEBI:57287"/>
        <dbReference type="ChEBI" id="CHEBI:57328"/>
        <dbReference type="ChEBI" id="CHEBI:456216"/>
        <dbReference type="EC" id="2.7.1.24"/>
    </reaction>
</comment>
<accession>A0ABU3BHZ5</accession>
<dbReference type="GO" id="GO:0004140">
    <property type="term" value="F:dephospho-CoA kinase activity"/>
    <property type="evidence" value="ECO:0007669"/>
    <property type="project" value="UniProtKB-EC"/>
</dbReference>
<dbReference type="InterPro" id="IPR027417">
    <property type="entry name" value="P-loop_NTPase"/>
</dbReference>